<accession>A0AAV3M4Z1</accession>
<dbReference type="EMBL" id="JALD01000049">
    <property type="protein sequence ID" value="EUD10779.1"/>
    <property type="molecule type" value="Genomic_DNA"/>
</dbReference>
<dbReference type="InterPro" id="IPR036388">
    <property type="entry name" value="WH-like_DNA-bd_sf"/>
</dbReference>
<protein>
    <submittedName>
        <fullName evidence="1">Winged helix-turn-helix DNA-binding protein</fullName>
    </submittedName>
</protein>
<evidence type="ECO:0000313" key="1">
    <source>
        <dbReference type="EMBL" id="EUD10779.1"/>
    </source>
</evidence>
<dbReference type="Gene3D" id="1.10.10.10">
    <property type="entry name" value="Winged helix-like DNA-binding domain superfamily/Winged helix DNA-binding domain"/>
    <property type="match status" value="1"/>
</dbReference>
<dbReference type="GO" id="GO:0003677">
    <property type="term" value="F:DNA binding"/>
    <property type="evidence" value="ECO:0007669"/>
    <property type="project" value="UniProtKB-KW"/>
</dbReference>
<keyword evidence="1" id="KW-0238">DNA-binding</keyword>
<sequence>MNKASNYFDNLNLTQAVDKVLFCIKTKGPISTSVIADDLNLTGEAARQHVQKLTSLGLVEGVQCTAQSGAGRPRQNWVLTELGHQRFPDTHAQLALQLIDSVKTIFGESGLEKLIEQREAESRSKYLARCQGLPLEKCLTALAEVRSEEGYMAKVEHDEDGWLFIENHCPICAAATACQNFCRSELALFREVLGESVHVEREQYLLDGAGRCVYRVTLARPSEN</sequence>
<dbReference type="AlphaFoldDB" id="A0AAV3M4Z1"/>
<dbReference type="SUPFAM" id="SSF46785">
    <property type="entry name" value="Winged helix' DNA-binding domain"/>
    <property type="match status" value="1"/>
</dbReference>
<proteinExistence type="predicted"/>
<dbReference type="InterPro" id="IPR036390">
    <property type="entry name" value="WH_DNA-bd_sf"/>
</dbReference>
<dbReference type="Proteomes" id="UP000022311">
    <property type="component" value="Unassembled WGS sequence"/>
</dbReference>
<dbReference type="GeneID" id="57291807"/>
<evidence type="ECO:0000313" key="2">
    <source>
        <dbReference type="Proteomes" id="UP000022311"/>
    </source>
</evidence>
<comment type="caution">
    <text evidence="1">The sequence shown here is derived from an EMBL/GenBank/DDBJ whole genome shotgun (WGS) entry which is preliminary data.</text>
</comment>
<reference evidence="1 2" key="1">
    <citation type="submission" date="2014-01" db="EMBL/GenBank/DDBJ databases">
        <authorList>
            <person name="Durkin A.S."/>
            <person name="McCorrison J."/>
            <person name="Torralba M."/>
            <person name="Gillis M."/>
            <person name="Haft D.H."/>
            <person name="Methe B."/>
            <person name="Sutton G."/>
            <person name="Nelson K.E."/>
        </authorList>
    </citation>
    <scope>NUCLEOTIDE SEQUENCE [LARGE SCALE GENOMIC DNA]</scope>
    <source>
        <strain evidence="1 2">205/92</strain>
    </source>
</reference>
<name>A0AAV3M4Z1_9GAMM</name>
<organism evidence="1 2">
    <name type="scientific">Providencia alcalifaciens 205/92</name>
    <dbReference type="NCBI Taxonomy" id="1256988"/>
    <lineage>
        <taxon>Bacteria</taxon>
        <taxon>Pseudomonadati</taxon>
        <taxon>Pseudomonadota</taxon>
        <taxon>Gammaproteobacteria</taxon>
        <taxon>Enterobacterales</taxon>
        <taxon>Morganellaceae</taxon>
        <taxon>Providencia</taxon>
    </lineage>
</organism>
<dbReference type="RefSeq" id="WP_006660630.1">
    <property type="nucleotide sequence ID" value="NZ_JALD01000049.1"/>
</dbReference>
<gene>
    <name evidence="1" type="ORF">HMPREF1563_1858</name>
</gene>